<reference evidence="9" key="1">
    <citation type="journal article" date="2022" name="bioRxiv">
        <title>Deciphering the potential niche of two novel black yeast fungi from a biological soil crust based on their genomes, phenotypes, and melanin regulation.</title>
        <authorList>
            <consortium name="DOE Joint Genome Institute"/>
            <person name="Carr E.C."/>
            <person name="Barton Q."/>
            <person name="Grambo S."/>
            <person name="Sullivan M."/>
            <person name="Renfro C.M."/>
            <person name="Kuo A."/>
            <person name="Pangilinan J."/>
            <person name="Lipzen A."/>
            <person name="Keymanesh K."/>
            <person name="Savage E."/>
            <person name="Barry K."/>
            <person name="Grigoriev I.V."/>
            <person name="Riekhof W.R."/>
            <person name="Harris S.S."/>
        </authorList>
    </citation>
    <scope>NUCLEOTIDE SEQUENCE</scope>
    <source>
        <strain evidence="9">JF 03-4F</strain>
    </source>
</reference>
<name>A0AAN6DY57_9EURO</name>
<keyword evidence="4" id="KW-0029">Amino-acid transport</keyword>
<dbReference type="InterPro" id="IPR050524">
    <property type="entry name" value="APC_YAT"/>
</dbReference>
<dbReference type="EMBL" id="MU404354">
    <property type="protein sequence ID" value="KAI1613040.1"/>
    <property type="molecule type" value="Genomic_DNA"/>
</dbReference>
<proteinExistence type="predicted"/>
<feature type="transmembrane region" description="Helical" evidence="7">
    <location>
        <begin position="192"/>
        <end position="213"/>
    </location>
</feature>
<dbReference type="GO" id="GO:0016020">
    <property type="term" value="C:membrane"/>
    <property type="evidence" value="ECO:0007669"/>
    <property type="project" value="UniProtKB-SubCell"/>
</dbReference>
<dbReference type="PANTHER" id="PTHR43341">
    <property type="entry name" value="AMINO ACID PERMEASE"/>
    <property type="match status" value="1"/>
</dbReference>
<dbReference type="PANTHER" id="PTHR43341:SF1">
    <property type="entry name" value="GENERAL AMINO-ACID PERMEASE GAP1"/>
    <property type="match status" value="1"/>
</dbReference>
<gene>
    <name evidence="9" type="ORF">EDD36DRAFT_383139</name>
</gene>
<dbReference type="GO" id="GO:0015171">
    <property type="term" value="F:amino acid transmembrane transporter activity"/>
    <property type="evidence" value="ECO:0007669"/>
    <property type="project" value="TreeGrafter"/>
</dbReference>
<dbReference type="AlphaFoldDB" id="A0AAN6DY57"/>
<organism evidence="9 10">
    <name type="scientific">Exophiala viscosa</name>
    <dbReference type="NCBI Taxonomy" id="2486360"/>
    <lineage>
        <taxon>Eukaryota</taxon>
        <taxon>Fungi</taxon>
        <taxon>Dikarya</taxon>
        <taxon>Ascomycota</taxon>
        <taxon>Pezizomycotina</taxon>
        <taxon>Eurotiomycetes</taxon>
        <taxon>Chaetothyriomycetidae</taxon>
        <taxon>Chaetothyriales</taxon>
        <taxon>Herpotrichiellaceae</taxon>
        <taxon>Exophiala</taxon>
    </lineage>
</organism>
<dbReference type="Proteomes" id="UP001203852">
    <property type="component" value="Unassembled WGS sequence"/>
</dbReference>
<comment type="caution">
    <text evidence="9">The sequence shown here is derived from an EMBL/GenBank/DDBJ whole genome shotgun (WGS) entry which is preliminary data.</text>
</comment>
<feature type="transmembrane region" description="Helical" evidence="7">
    <location>
        <begin position="159"/>
        <end position="180"/>
    </location>
</feature>
<feature type="transmembrane region" description="Helical" evidence="7">
    <location>
        <begin position="397"/>
        <end position="419"/>
    </location>
</feature>
<evidence type="ECO:0000256" key="3">
    <source>
        <dbReference type="ARBA" id="ARBA00022692"/>
    </source>
</evidence>
<keyword evidence="3 7" id="KW-0812">Transmembrane</keyword>
<evidence type="ECO:0000259" key="8">
    <source>
        <dbReference type="Pfam" id="PF00324"/>
    </source>
</evidence>
<feature type="transmembrane region" description="Helical" evidence="7">
    <location>
        <begin position="81"/>
        <end position="101"/>
    </location>
</feature>
<keyword evidence="5 7" id="KW-1133">Transmembrane helix</keyword>
<feature type="transmembrane region" description="Helical" evidence="7">
    <location>
        <begin position="328"/>
        <end position="353"/>
    </location>
</feature>
<comment type="subcellular location">
    <subcellularLocation>
        <location evidence="1">Membrane</location>
        <topology evidence="1">Multi-pass membrane protein</topology>
    </subcellularLocation>
</comment>
<dbReference type="Gene3D" id="1.20.1740.10">
    <property type="entry name" value="Amino acid/polyamine transporter I"/>
    <property type="match status" value="1"/>
</dbReference>
<feature type="transmembrane region" description="Helical" evidence="7">
    <location>
        <begin position="374"/>
        <end position="391"/>
    </location>
</feature>
<evidence type="ECO:0000256" key="1">
    <source>
        <dbReference type="ARBA" id="ARBA00004141"/>
    </source>
</evidence>
<sequence>MDVHEKTTYKGPSAVFDKETASDDVGAGQVLSYSGEPPSTHRGQLHRNFKARHIQMITLGGCIGSGLFISTGKALHNGGAAAMLIGYTLICIMALATMNLLSEATCIWPTSGGFIEHANRFVDPAMAFACGFTEWLAWVTVVAAEGAIVRVILTYWTEAIPTAAAMTVYLVIVLGIHALPNKWFAEFEFGTAALKVMCMIIILITCIALLAGAGKASPDPQGYNYTTGPTFPNGMKGVCTTFLLASWATGGQEIMSLSAAEAARPRWDMPRACKNLFMRIVLFYELSIIFLTLLVPYNSDKLLGTSTVASSPFVIAMVNAGIKGLPDLMNAIILLGLCAIGAESMYVSSRAMVAMAQMGMFPRFLANIDKQGRPRWALLITAAFSVMFTYINCSSTGGVIFTWFSSVSATVYFMSWMSISITNIRMHQAINAQGDPVWVQPYAWKLKGWPITAIFLFVTSFLVLFGTAYVSLFPIGGAAPNASTFFETFLGVPLWIACYLGYKLVYRTKFVKPAEADLQYGRRPLNEEDIAFFDHYFAQPMWKRVLSYVRF</sequence>
<dbReference type="InterPro" id="IPR004841">
    <property type="entry name" value="AA-permease/SLC12A_dom"/>
</dbReference>
<feature type="transmembrane region" description="Helical" evidence="7">
    <location>
        <begin position="276"/>
        <end position="295"/>
    </location>
</feature>
<feature type="transmembrane region" description="Helical" evidence="7">
    <location>
        <begin position="135"/>
        <end position="153"/>
    </location>
</feature>
<evidence type="ECO:0000256" key="7">
    <source>
        <dbReference type="SAM" id="Phobius"/>
    </source>
</evidence>
<evidence type="ECO:0000256" key="5">
    <source>
        <dbReference type="ARBA" id="ARBA00022989"/>
    </source>
</evidence>
<feature type="transmembrane region" description="Helical" evidence="7">
    <location>
        <begin position="484"/>
        <end position="502"/>
    </location>
</feature>
<keyword evidence="2" id="KW-0813">Transport</keyword>
<evidence type="ECO:0000256" key="4">
    <source>
        <dbReference type="ARBA" id="ARBA00022970"/>
    </source>
</evidence>
<evidence type="ECO:0000313" key="10">
    <source>
        <dbReference type="Proteomes" id="UP001203852"/>
    </source>
</evidence>
<feature type="domain" description="Amino acid permease/ SLC12A" evidence="8">
    <location>
        <begin position="53"/>
        <end position="511"/>
    </location>
</feature>
<dbReference type="Pfam" id="PF00324">
    <property type="entry name" value="AA_permease"/>
    <property type="match status" value="1"/>
</dbReference>
<accession>A0AAN6DY57</accession>
<feature type="transmembrane region" description="Helical" evidence="7">
    <location>
        <begin position="451"/>
        <end position="472"/>
    </location>
</feature>
<keyword evidence="6 7" id="KW-0472">Membrane</keyword>
<evidence type="ECO:0000313" key="9">
    <source>
        <dbReference type="EMBL" id="KAI1613040.1"/>
    </source>
</evidence>
<evidence type="ECO:0000256" key="2">
    <source>
        <dbReference type="ARBA" id="ARBA00022448"/>
    </source>
</evidence>
<protein>
    <submittedName>
        <fullName evidence="9">AAT family amino acid transporter</fullName>
    </submittedName>
</protein>
<dbReference type="PIRSF" id="PIRSF006060">
    <property type="entry name" value="AA_transporter"/>
    <property type="match status" value="1"/>
</dbReference>
<evidence type="ECO:0000256" key="6">
    <source>
        <dbReference type="ARBA" id="ARBA00023136"/>
    </source>
</evidence>
<keyword evidence="10" id="KW-1185">Reference proteome</keyword>